<evidence type="ECO:0000256" key="1">
    <source>
        <dbReference type="SAM" id="MobiDB-lite"/>
    </source>
</evidence>
<organism evidence="2">
    <name type="scientific">Oryza nivara</name>
    <name type="common">Indian wild rice</name>
    <name type="synonym">Oryza sativa f. spontanea</name>
    <dbReference type="NCBI Taxonomy" id="4536"/>
    <lineage>
        <taxon>Eukaryota</taxon>
        <taxon>Viridiplantae</taxon>
        <taxon>Streptophyta</taxon>
        <taxon>Embryophyta</taxon>
        <taxon>Tracheophyta</taxon>
        <taxon>Spermatophyta</taxon>
        <taxon>Magnoliopsida</taxon>
        <taxon>Liliopsida</taxon>
        <taxon>Poales</taxon>
        <taxon>Poaceae</taxon>
        <taxon>BOP clade</taxon>
        <taxon>Oryzoideae</taxon>
        <taxon>Oryzeae</taxon>
        <taxon>Oryzinae</taxon>
        <taxon>Oryza</taxon>
    </lineage>
</organism>
<reference evidence="2" key="1">
    <citation type="submission" date="2015-04" db="UniProtKB">
        <authorList>
            <consortium name="EnsemblPlants"/>
        </authorList>
    </citation>
    <scope>IDENTIFICATION</scope>
    <source>
        <strain evidence="2">SL10</strain>
    </source>
</reference>
<protein>
    <submittedName>
        <fullName evidence="2">Uncharacterized protein</fullName>
    </submittedName>
</protein>
<feature type="region of interest" description="Disordered" evidence="1">
    <location>
        <begin position="1"/>
        <end position="77"/>
    </location>
</feature>
<dbReference type="EnsemblPlants" id="ONIVA02G19290.1">
    <property type="protein sequence ID" value="ONIVA02G19290.1"/>
    <property type="gene ID" value="ONIVA02G19290"/>
</dbReference>
<dbReference type="Proteomes" id="UP000006591">
    <property type="component" value="Chromosome 2"/>
</dbReference>
<name>A0A0E0G714_ORYNI</name>
<evidence type="ECO:0000313" key="2">
    <source>
        <dbReference type="EnsemblPlants" id="ONIVA02G19290.1"/>
    </source>
</evidence>
<feature type="compositionally biased region" description="Polar residues" evidence="1">
    <location>
        <begin position="29"/>
        <end position="44"/>
    </location>
</feature>
<sequence length="103" mass="10974">MRRAGSGLPVPEPPQLRQGIRPEPAQVRQPESPSDQRLQRQSTRPLPPHVAHRGRASHLDAAGSCRPSPPPPMVRFAMATPASIPSPADAITIGPTIVLVSTN</sequence>
<reference evidence="2" key="2">
    <citation type="submission" date="2018-04" db="EMBL/GenBank/DDBJ databases">
        <title>OnivRS2 (Oryza nivara Reference Sequence Version 2).</title>
        <authorList>
            <person name="Zhang J."/>
            <person name="Kudrna D."/>
            <person name="Lee S."/>
            <person name="Talag J."/>
            <person name="Rajasekar S."/>
            <person name="Welchert J."/>
            <person name="Hsing Y.-I."/>
            <person name="Wing R.A."/>
        </authorList>
    </citation>
    <scope>NUCLEOTIDE SEQUENCE [LARGE SCALE GENOMIC DNA]</scope>
    <source>
        <strain evidence="2">SL10</strain>
    </source>
</reference>
<dbReference type="AlphaFoldDB" id="A0A0E0G714"/>
<dbReference type="HOGENOM" id="CLU_2268117_0_0_1"/>
<dbReference type="Gramene" id="ONIVA02G19290.1">
    <property type="protein sequence ID" value="ONIVA02G19290.1"/>
    <property type="gene ID" value="ONIVA02G19290"/>
</dbReference>
<accession>A0A0E0G714</accession>
<proteinExistence type="predicted"/>
<keyword evidence="3" id="KW-1185">Reference proteome</keyword>
<evidence type="ECO:0000313" key="3">
    <source>
        <dbReference type="Proteomes" id="UP000006591"/>
    </source>
</evidence>